<dbReference type="InterPro" id="IPR011047">
    <property type="entry name" value="Quinoprotein_ADH-like_sf"/>
</dbReference>
<feature type="compositionally biased region" description="Polar residues" evidence="2">
    <location>
        <begin position="2103"/>
        <end position="2119"/>
    </location>
</feature>
<feature type="compositionally biased region" description="Basic and acidic residues" evidence="2">
    <location>
        <begin position="756"/>
        <end position="789"/>
    </location>
</feature>
<feature type="region of interest" description="Disordered" evidence="2">
    <location>
        <begin position="750"/>
        <end position="813"/>
    </location>
</feature>
<feature type="compositionally biased region" description="Low complexity" evidence="2">
    <location>
        <begin position="1485"/>
        <end position="1498"/>
    </location>
</feature>
<feature type="compositionally biased region" description="Low complexity" evidence="2">
    <location>
        <begin position="1"/>
        <end position="24"/>
    </location>
</feature>
<feature type="compositionally biased region" description="Low complexity" evidence="2">
    <location>
        <begin position="894"/>
        <end position="914"/>
    </location>
</feature>
<feature type="repeat" description="WD" evidence="1">
    <location>
        <begin position="930"/>
        <end position="960"/>
    </location>
</feature>
<dbReference type="PANTHER" id="PTHR45589:SF1">
    <property type="entry name" value="WD REPEAT DOMAIN 62, ISOFORM G"/>
    <property type="match status" value="1"/>
</dbReference>
<feature type="region of interest" description="Disordered" evidence="2">
    <location>
        <begin position="1948"/>
        <end position="2075"/>
    </location>
</feature>
<dbReference type="Proteomes" id="UP000002630">
    <property type="component" value="Unassembled WGS sequence"/>
</dbReference>
<feature type="compositionally biased region" description="Polar residues" evidence="2">
    <location>
        <begin position="1255"/>
        <end position="1266"/>
    </location>
</feature>
<feature type="repeat" description="WD" evidence="1">
    <location>
        <begin position="1092"/>
        <end position="1127"/>
    </location>
</feature>
<feature type="compositionally biased region" description="Acidic residues" evidence="2">
    <location>
        <begin position="1687"/>
        <end position="1702"/>
    </location>
</feature>
<gene>
    <name evidence="3" type="ORF">Esi_0173_0034</name>
</gene>
<feature type="region of interest" description="Disordered" evidence="2">
    <location>
        <begin position="1399"/>
        <end position="1572"/>
    </location>
</feature>
<feature type="region of interest" description="Disordered" evidence="2">
    <location>
        <begin position="1638"/>
        <end position="1933"/>
    </location>
</feature>
<dbReference type="PANTHER" id="PTHR45589">
    <property type="entry name" value="WD REPEAT DOMAIN 62, ISOFORM G"/>
    <property type="match status" value="1"/>
</dbReference>
<feature type="region of interest" description="Disordered" evidence="2">
    <location>
        <begin position="2103"/>
        <end position="2210"/>
    </location>
</feature>
<dbReference type="InParanoid" id="D7FN20"/>
<feature type="region of interest" description="Disordered" evidence="2">
    <location>
        <begin position="2237"/>
        <end position="2339"/>
    </location>
</feature>
<organism evidence="3 4">
    <name type="scientific">Ectocarpus siliculosus</name>
    <name type="common">Brown alga</name>
    <name type="synonym">Conferva siliculosa</name>
    <dbReference type="NCBI Taxonomy" id="2880"/>
    <lineage>
        <taxon>Eukaryota</taxon>
        <taxon>Sar</taxon>
        <taxon>Stramenopiles</taxon>
        <taxon>Ochrophyta</taxon>
        <taxon>PX clade</taxon>
        <taxon>Phaeophyceae</taxon>
        <taxon>Ectocarpales</taxon>
        <taxon>Ectocarpaceae</taxon>
        <taxon>Ectocarpus</taxon>
    </lineage>
</organism>
<sequence length="2422" mass="248130">MARSRPPSWRDSSRGSAASSVPSSNQHFGSQHVGQADPALTLDRVIGQTCLHNSALAVNPITGDVAYPAGCVVVIYQPRRNRQFRYFRASKTVSCLAFSRDGGMLVVGERGHQPSATVWNLATGAVIRELAGGHRFGIGCISFTPSGGGVVTMGFKHDRMLRVASVRVPQRVRAMSFTSDGECLVTCGDSHVKFWKMPENEGTSGAANGGGFIGIGADASLSGAVPTPKGGVSSRGDSGGLGVAGGGEVSPVVGVLEGWAATIGEELKRATFVDVCSSGKRSGGGGGGGHGGAGAAALDSVFCVTAEGVLCAFTRGGVMEHWVSLEAPAAYGLSVHEDGTLAVACADGVVRLFKADSLGYVATLPRPPPLGHANIASVRELQEIADLSAAAAKAGAASGNGAAGDDGVGASPRAVAETSFASGFCGTGDAAPEENDSVNVGTIDKDAFGKVKSGNGDASSGHRSVVRYPAALGCRLTPSGTKVVCIYADRGLFIWDVTDPLCVGKYRSFLAHGGCIWDVQRMPAKIPTLPGAGSQSPPVPDIPAGAMVTCSADNTVRVWDLGALDGKGTGDNENRHSGRWSNIYSKHLLRVLYASGENTRDSNGNANPGKNEGQGKRAPNESFGKKAGRIFNYFGDDAAAKEVALSEGAFDPEIPHKPEWSCSPRSLAVHPDGSQVACGDKGGRICVYDLEEMELAHIQVGQHSFAVDSFTPFLLLVCGGGNDGNWGGIETGLVLFRANPYCHAAAVPSEMGRNAGGREGDAGISHDDVIDRERDERYPERKECRRNEGGEGEDAPSNDACAPRQQSQTDDSIRRSPLVLLASASRDRLVRVFDASRSPFVYSAGAGVGGRGAGGGSGASEAATTAARGSAAACAENVVAHRSSRGKEAGQPGARENAANTDATAAPGGAAETGVGAASEAAGLPLLTTLDSHTGSVSAVKFSKDGKRLITAGGDKTLVLNSVRGPHVHRLRAVKVPQGTIYGLDVDPTNKYIITAGQDKRLNIWSTISGKHVRAYQVEPLTKTPNPSPSAESTAGGQGGASVGEGPRDKGDTGGELFKVDLDPTGMYAAACSFDKWIRLFDFYSGECLAKVAGHSELATGVRFTPDGRRLVTTGGDGVMFVWRLSSELHESMRDRMCELRPGGETAGGGSIRGTRDGGRGGSTLSSDTPTPTSAAATAAAAAIPPPTPPIPPPSENPAARDTAETGVPTTVTSGDLGLSAADGADHNGGDSGDGARDSGLQAGPAKGGMDASAKTKSVTDSATDNGGSSGDGARGPGSQVTPAKSGVEARAKAKADAKARLRFQRYQLPAWAHTQQGLAPTATPAAANTPPSSSMPAKDSLGAEKSASEGAETTPVTGCSGGSDGGRGGAGLGSVGGDGSGDAAAKVDGDIVEAEVGDVVDLGRDSPPPMLAALVPTVPVGGGSFSRDRRGSKESSRSINDGQDDGEYGSSSGAIIETRTASKTAETKSESTNNTEAEASSPDSSSGVTYGGSSSPSLYLIPPTSAQQKGAATVKGKQKLQKATSPEPEAMAAIPADDIRVVMPTTAATTTSPLREGRDAAAKGSGGGRAPVISRARWGIRREGVAAAAGSAKTATPSARGSKGDVLAAARGRWERRGVQEEPSVWVQGSLEIVGHRAGTKNNFQKFSNQTSASAERAEETQQASVAKPDGGTSVGKAPASLAEFREDEDGVIMGDPDDHEMDEHEYSMDDDFEEAGLGRAGANETPKIDEPGPPPFVAGGRGGDLRRSEDNREHDTPSPSDRKGRALLPSDPTPVAVSGGRDNSSPWHDAGNGQAMFVPEAREAAKMLLDDVERDGLKETGDRRHDGSGACVDGDDATAGVKHGGNSCNDDSNPGSKEGSSSLRRGNSFRSRASGEGSAVAASLEGGGRPGPTTSTASSESSERTAADQREEGASSKRGRRISETEGAVETMRRKLSAMGFLEAGGDNPSCEDEGAAAAKHVECRPAGPDADGFRTDEVPVATPIDSLTVDVQGADDDGVEASSSGLGDTPSSNRGTNAGHEHPLESGSSSILSSGRRRRRRYHHSRPEEKNVDRGSVSPFTASNGVAVALPRPDKEYEEALLRLTEAASHAAELYRELTEASSASLVSQETETGTRAGTEDEGSGGEHEERKQGNGGSGSGRVAALTSSPSMAPSTSMSHPGESDGDDESYDDDDEWEDEEEVLDEEDPHATAENRTGQGQGGVRDGLGQLALERSFRESFACVNGILSVMAGKGIPAASPASPSPASIGGSCANSSSGSGSVPGAASNTGSTTGGRLAAMSKHKIGTESSSSHQSAERDRGGLASPPGLSLSFLPPPPRRAQAREMASPGGSETIVGGLRAVIPGTTAEKVEALPVAEAGDKGAGSVESRSRRALGGAEEQLPAEMTGMLHRYSEMMLKVVQEKMEARMNDGTLHPST</sequence>
<feature type="region of interest" description="Disordered" evidence="2">
    <location>
        <begin position="1315"/>
        <end position="1387"/>
    </location>
</feature>
<feature type="compositionally biased region" description="Basic and acidic residues" evidence="2">
    <location>
        <begin position="1288"/>
        <end position="1298"/>
    </location>
</feature>
<feature type="compositionally biased region" description="Basic and acidic residues" evidence="2">
    <location>
        <begin position="1427"/>
        <end position="1437"/>
    </location>
</feature>
<feature type="compositionally biased region" description="Polar residues" evidence="2">
    <location>
        <begin position="1848"/>
        <end position="1873"/>
    </location>
</feature>
<dbReference type="InterPro" id="IPR052779">
    <property type="entry name" value="WDR62"/>
</dbReference>
<feature type="compositionally biased region" description="Basic residues" evidence="2">
    <location>
        <begin position="2038"/>
        <end position="2047"/>
    </location>
</feature>
<evidence type="ECO:0000313" key="3">
    <source>
        <dbReference type="EMBL" id="CBJ30084.1"/>
    </source>
</evidence>
<evidence type="ECO:0000313" key="4">
    <source>
        <dbReference type="Proteomes" id="UP000002630"/>
    </source>
</evidence>
<feature type="compositionally biased region" description="Low complexity" evidence="2">
    <location>
        <begin position="1320"/>
        <end position="1338"/>
    </location>
</feature>
<dbReference type="OrthoDB" id="6154712at2759"/>
<feature type="compositionally biased region" description="Polar residues" evidence="2">
    <location>
        <begin position="2004"/>
        <end position="2019"/>
    </location>
</feature>
<dbReference type="Pfam" id="PF00400">
    <property type="entry name" value="WD40"/>
    <property type="match status" value="5"/>
</dbReference>
<feature type="compositionally biased region" description="Gly residues" evidence="2">
    <location>
        <begin position="1360"/>
        <end position="1381"/>
    </location>
</feature>
<reference evidence="3 4" key="1">
    <citation type="journal article" date="2010" name="Nature">
        <title>The Ectocarpus genome and the independent evolution of multicellularity in brown algae.</title>
        <authorList>
            <person name="Cock J.M."/>
            <person name="Sterck L."/>
            <person name="Rouze P."/>
            <person name="Scornet D."/>
            <person name="Allen A.E."/>
            <person name="Amoutzias G."/>
            <person name="Anthouard V."/>
            <person name="Artiguenave F."/>
            <person name="Aury J.M."/>
            <person name="Badger J.H."/>
            <person name="Beszteri B."/>
            <person name="Billiau K."/>
            <person name="Bonnet E."/>
            <person name="Bothwell J.H."/>
            <person name="Bowler C."/>
            <person name="Boyen C."/>
            <person name="Brownlee C."/>
            <person name="Carrano C.J."/>
            <person name="Charrier B."/>
            <person name="Cho G.Y."/>
            <person name="Coelho S.M."/>
            <person name="Collen J."/>
            <person name="Corre E."/>
            <person name="Da Silva C."/>
            <person name="Delage L."/>
            <person name="Delaroque N."/>
            <person name="Dittami S.M."/>
            <person name="Doulbeau S."/>
            <person name="Elias M."/>
            <person name="Farnham G."/>
            <person name="Gachon C.M."/>
            <person name="Gschloessl B."/>
            <person name="Heesch S."/>
            <person name="Jabbari K."/>
            <person name="Jubin C."/>
            <person name="Kawai H."/>
            <person name="Kimura K."/>
            <person name="Kloareg B."/>
            <person name="Kupper F.C."/>
            <person name="Lang D."/>
            <person name="Le Bail A."/>
            <person name="Leblanc C."/>
            <person name="Lerouge P."/>
            <person name="Lohr M."/>
            <person name="Lopez P.J."/>
            <person name="Martens C."/>
            <person name="Maumus F."/>
            <person name="Michel G."/>
            <person name="Miranda-Saavedra D."/>
            <person name="Morales J."/>
            <person name="Moreau H."/>
            <person name="Motomura T."/>
            <person name="Nagasato C."/>
            <person name="Napoli C.A."/>
            <person name="Nelson D.R."/>
            <person name="Nyvall-Collen P."/>
            <person name="Peters A.F."/>
            <person name="Pommier C."/>
            <person name="Potin P."/>
            <person name="Poulain J."/>
            <person name="Quesneville H."/>
            <person name="Read B."/>
            <person name="Rensing S.A."/>
            <person name="Ritter A."/>
            <person name="Rousvoal S."/>
            <person name="Samanta M."/>
            <person name="Samson G."/>
            <person name="Schroeder D.C."/>
            <person name="Segurens B."/>
            <person name="Strittmatter M."/>
            <person name="Tonon T."/>
            <person name="Tregear J.W."/>
            <person name="Valentin K."/>
            <person name="von Dassow P."/>
            <person name="Yamagishi T."/>
            <person name="Van de Peer Y."/>
            <person name="Wincker P."/>
        </authorList>
    </citation>
    <scope>NUCLEOTIDE SEQUENCE [LARGE SCALE GENOMIC DNA]</scope>
    <source>
        <strain evidence="4">Ec32 / CCAP1310/4</strain>
    </source>
</reference>
<feature type="compositionally biased region" description="Low complexity" evidence="2">
    <location>
        <begin position="2306"/>
        <end position="2317"/>
    </location>
</feature>
<feature type="region of interest" description="Disordered" evidence="2">
    <location>
        <begin position="597"/>
        <end position="623"/>
    </location>
</feature>
<feature type="compositionally biased region" description="Basic and acidic residues" evidence="2">
    <location>
        <begin position="1046"/>
        <end position="1057"/>
    </location>
</feature>
<dbReference type="InterPro" id="IPR015943">
    <property type="entry name" value="WD40/YVTN_repeat-like_dom_sf"/>
</dbReference>
<feature type="region of interest" description="Disordered" evidence="2">
    <location>
        <begin position="1021"/>
        <end position="1057"/>
    </location>
</feature>
<accession>D7FN20</accession>
<feature type="repeat" description="WD" evidence="1">
    <location>
        <begin position="547"/>
        <end position="561"/>
    </location>
</feature>
<proteinExistence type="predicted"/>
<evidence type="ECO:0000256" key="2">
    <source>
        <dbReference type="SAM" id="MobiDB-lite"/>
    </source>
</evidence>
<feature type="compositionally biased region" description="Pro residues" evidence="2">
    <location>
        <begin position="1184"/>
        <end position="1196"/>
    </location>
</feature>
<feature type="compositionally biased region" description="Basic and acidic residues" evidence="2">
    <location>
        <begin position="1745"/>
        <end position="1766"/>
    </location>
</feature>
<feature type="repeat" description="WD" evidence="1">
    <location>
        <begin position="974"/>
        <end position="1015"/>
    </location>
</feature>
<feature type="compositionally biased region" description="Basic and acidic residues" evidence="2">
    <location>
        <begin position="1802"/>
        <end position="1829"/>
    </location>
</feature>
<feature type="compositionally biased region" description="Low complexity" evidence="2">
    <location>
        <begin position="2240"/>
        <end position="2279"/>
    </location>
</feature>
<feature type="compositionally biased region" description="Low complexity" evidence="2">
    <location>
        <begin position="2148"/>
        <end position="2162"/>
    </location>
</feature>
<feature type="region of interest" description="Disordered" evidence="2">
    <location>
        <begin position="1139"/>
        <end position="1298"/>
    </location>
</feature>
<feature type="compositionally biased region" description="Basic and acidic residues" evidence="2">
    <location>
        <begin position="1903"/>
        <end position="1917"/>
    </location>
</feature>
<dbReference type="InterPro" id="IPR001680">
    <property type="entry name" value="WD40_rpt"/>
</dbReference>
<keyword evidence="4" id="KW-1185">Reference proteome</keyword>
<feature type="compositionally biased region" description="Basic and acidic residues" evidence="2">
    <location>
        <begin position="1224"/>
        <end position="1237"/>
    </location>
</feature>
<feature type="compositionally biased region" description="Acidic residues" evidence="2">
    <location>
        <begin position="2167"/>
        <end position="2191"/>
    </location>
</feature>
<feature type="region of interest" description="Disordered" evidence="2">
    <location>
        <begin position="2359"/>
        <end position="2387"/>
    </location>
</feature>
<keyword evidence="1" id="KW-0853">WD repeat</keyword>
<name>D7FN20_ECTSI</name>
<dbReference type="SUPFAM" id="SSF50998">
    <property type="entry name" value="Quinoprotein alcohol dehydrogenase-like"/>
    <property type="match status" value="1"/>
</dbReference>
<dbReference type="SUPFAM" id="SSF50960">
    <property type="entry name" value="TolB, C-terminal domain"/>
    <property type="match status" value="1"/>
</dbReference>
<feature type="region of interest" description="Disordered" evidence="2">
    <location>
        <begin position="1"/>
        <end position="32"/>
    </location>
</feature>
<feature type="compositionally biased region" description="Polar residues" evidence="2">
    <location>
        <begin position="1023"/>
        <end position="1035"/>
    </location>
</feature>
<dbReference type="EMBL" id="FN649760">
    <property type="protein sequence ID" value="CBJ30084.1"/>
    <property type="molecule type" value="Genomic_DNA"/>
</dbReference>
<dbReference type="Gene3D" id="2.130.10.10">
    <property type="entry name" value="YVTN repeat-like/Quinoprotein amine dehydrogenase"/>
    <property type="match status" value="5"/>
</dbReference>
<feature type="compositionally biased region" description="Low complexity" evidence="2">
    <location>
        <begin position="1163"/>
        <end position="1183"/>
    </location>
</feature>
<dbReference type="SMART" id="SM00320">
    <property type="entry name" value="WD40"/>
    <property type="match status" value="11"/>
</dbReference>
<dbReference type="PROSITE" id="PS50082">
    <property type="entry name" value="WD_REPEATS_2"/>
    <property type="match status" value="4"/>
</dbReference>
<dbReference type="PROSITE" id="PS50294">
    <property type="entry name" value="WD_REPEATS_REGION"/>
    <property type="match status" value="2"/>
</dbReference>
<dbReference type="eggNOG" id="KOG1408">
    <property type="taxonomic scope" value="Eukaryota"/>
</dbReference>
<feature type="compositionally biased region" description="Polar residues" evidence="2">
    <location>
        <begin position="1641"/>
        <end position="1655"/>
    </location>
</feature>
<protein>
    <submittedName>
        <fullName evidence="3">Uncharacterized protein</fullName>
    </submittedName>
</protein>
<feature type="compositionally biased region" description="Polar residues" evidence="2">
    <location>
        <begin position="1450"/>
        <end position="1484"/>
    </location>
</feature>
<evidence type="ECO:0000256" key="1">
    <source>
        <dbReference type="PROSITE-ProRule" id="PRU00221"/>
    </source>
</evidence>
<feature type="region of interest" description="Disordered" evidence="2">
    <location>
        <begin position="882"/>
        <end position="914"/>
    </location>
</feature>